<dbReference type="Pfam" id="PF00486">
    <property type="entry name" value="Trans_reg_C"/>
    <property type="match status" value="1"/>
</dbReference>
<dbReference type="SMART" id="SM00448">
    <property type="entry name" value="REC"/>
    <property type="match status" value="1"/>
</dbReference>
<evidence type="ECO:0000256" key="3">
    <source>
        <dbReference type="ARBA" id="ARBA00023163"/>
    </source>
</evidence>
<keyword evidence="9" id="KW-1185">Reference proteome</keyword>
<dbReference type="Gene3D" id="6.10.250.690">
    <property type="match status" value="1"/>
</dbReference>
<protein>
    <submittedName>
        <fullName evidence="8">Two-component system response regulator</fullName>
    </submittedName>
</protein>
<dbReference type="Proteomes" id="UP000070371">
    <property type="component" value="Chromosome"/>
</dbReference>
<accession>A0A126UWJ5</accession>
<dbReference type="SMART" id="SM00862">
    <property type="entry name" value="Trans_reg_C"/>
    <property type="match status" value="1"/>
</dbReference>
<dbReference type="Pfam" id="PF00072">
    <property type="entry name" value="Response_reg"/>
    <property type="match status" value="1"/>
</dbReference>
<dbReference type="CDD" id="cd00383">
    <property type="entry name" value="trans_reg_C"/>
    <property type="match status" value="1"/>
</dbReference>
<dbReference type="InterPro" id="IPR001789">
    <property type="entry name" value="Sig_transdc_resp-reg_receiver"/>
</dbReference>
<dbReference type="GO" id="GO:0005829">
    <property type="term" value="C:cytosol"/>
    <property type="evidence" value="ECO:0007669"/>
    <property type="project" value="TreeGrafter"/>
</dbReference>
<dbReference type="SUPFAM" id="SSF52172">
    <property type="entry name" value="CheY-like"/>
    <property type="match status" value="1"/>
</dbReference>
<name>A0A126UWJ5_9RHOB</name>
<dbReference type="RefSeq" id="WP_039000200.1">
    <property type="nucleotide sequence ID" value="NZ_CP014327.1"/>
</dbReference>
<evidence type="ECO:0000256" key="2">
    <source>
        <dbReference type="ARBA" id="ARBA00023125"/>
    </source>
</evidence>
<dbReference type="OrthoDB" id="7643224at2"/>
<evidence type="ECO:0000313" key="8">
    <source>
        <dbReference type="EMBL" id="AML50026.1"/>
    </source>
</evidence>
<evidence type="ECO:0000259" key="6">
    <source>
        <dbReference type="PROSITE" id="PS50110"/>
    </source>
</evidence>
<dbReference type="Gene3D" id="1.10.10.10">
    <property type="entry name" value="Winged helix-like DNA-binding domain superfamily/Winged helix DNA-binding domain"/>
    <property type="match status" value="1"/>
</dbReference>
<evidence type="ECO:0000313" key="9">
    <source>
        <dbReference type="Proteomes" id="UP000070371"/>
    </source>
</evidence>
<dbReference type="STRING" id="1579316.RC74_00885"/>
<feature type="domain" description="Response regulatory" evidence="6">
    <location>
        <begin position="2"/>
        <end position="116"/>
    </location>
</feature>
<reference evidence="8 9" key="1">
    <citation type="submission" date="2016-02" db="EMBL/GenBank/DDBJ databases">
        <title>Complete genome sequence of Halocynthiibacter arcticus PAMC 20958t from arctic marine sediment.</title>
        <authorList>
            <person name="Lee Y.M."/>
            <person name="Baek K."/>
            <person name="Lee H.K."/>
            <person name="Shin S.C."/>
        </authorList>
    </citation>
    <scope>NUCLEOTIDE SEQUENCE [LARGE SCALE GENOMIC DNA]</scope>
    <source>
        <strain evidence="8">PAMC 20958</strain>
    </source>
</reference>
<dbReference type="InterPro" id="IPR001867">
    <property type="entry name" value="OmpR/PhoB-type_DNA-bd"/>
</dbReference>
<dbReference type="EMBL" id="CP014327">
    <property type="protein sequence ID" value="AML50026.1"/>
    <property type="molecule type" value="Genomic_DNA"/>
</dbReference>
<feature type="DNA-binding region" description="OmpR/PhoB-type" evidence="5">
    <location>
        <begin position="124"/>
        <end position="220"/>
    </location>
</feature>
<dbReference type="InterPro" id="IPR039420">
    <property type="entry name" value="WalR-like"/>
</dbReference>
<keyword evidence="2 5" id="KW-0238">DNA-binding</keyword>
<proteinExistence type="predicted"/>
<keyword evidence="4" id="KW-0597">Phosphoprotein</keyword>
<sequence length="222" mass="24688">MRFLLVEDNLELAKAVVECLGLDGHAIDHAEDIAAAQACIDAASYDLILLDIMLPDGDGRDFLARHRRAKNRTPVIVLTARSQVSDRVGLLDLGADDYLTKPFDFSELEARVRAVLRRQGGVANNSRSFKGVILDSTLGAIMINGESHTLRNRELRLLEVFFSAPEQIFSKSHLMDRLFSFSDDVSENAIEVYIGRLRKKLEGSDAKIETVRGLGYRLVAET</sequence>
<dbReference type="AlphaFoldDB" id="A0A126UWJ5"/>
<dbReference type="PANTHER" id="PTHR48111">
    <property type="entry name" value="REGULATOR OF RPOS"/>
    <property type="match status" value="1"/>
</dbReference>
<dbReference type="PROSITE" id="PS50110">
    <property type="entry name" value="RESPONSE_REGULATORY"/>
    <property type="match status" value="1"/>
</dbReference>
<gene>
    <name evidence="8" type="ORF">RC74_00885</name>
</gene>
<keyword evidence="1" id="KW-0805">Transcription regulation</keyword>
<organism evidence="8 9">
    <name type="scientific">Falsihalocynthiibacter arcticus</name>
    <dbReference type="NCBI Taxonomy" id="1579316"/>
    <lineage>
        <taxon>Bacteria</taxon>
        <taxon>Pseudomonadati</taxon>
        <taxon>Pseudomonadota</taxon>
        <taxon>Alphaproteobacteria</taxon>
        <taxon>Rhodobacterales</taxon>
        <taxon>Roseobacteraceae</taxon>
        <taxon>Falsihalocynthiibacter</taxon>
    </lineage>
</organism>
<evidence type="ECO:0000259" key="7">
    <source>
        <dbReference type="PROSITE" id="PS51755"/>
    </source>
</evidence>
<dbReference type="PANTHER" id="PTHR48111:SF67">
    <property type="entry name" value="TRANSCRIPTIONAL REGULATORY PROTEIN TCTD"/>
    <property type="match status" value="1"/>
</dbReference>
<evidence type="ECO:0000256" key="1">
    <source>
        <dbReference type="ARBA" id="ARBA00023015"/>
    </source>
</evidence>
<dbReference type="PROSITE" id="PS51755">
    <property type="entry name" value="OMPR_PHOB"/>
    <property type="match status" value="1"/>
</dbReference>
<keyword evidence="3" id="KW-0804">Transcription</keyword>
<dbReference type="GO" id="GO:0032993">
    <property type="term" value="C:protein-DNA complex"/>
    <property type="evidence" value="ECO:0007669"/>
    <property type="project" value="TreeGrafter"/>
</dbReference>
<dbReference type="Gene3D" id="3.40.50.2300">
    <property type="match status" value="1"/>
</dbReference>
<evidence type="ECO:0000256" key="4">
    <source>
        <dbReference type="PROSITE-ProRule" id="PRU00169"/>
    </source>
</evidence>
<dbReference type="InterPro" id="IPR036388">
    <property type="entry name" value="WH-like_DNA-bd_sf"/>
</dbReference>
<evidence type="ECO:0000256" key="5">
    <source>
        <dbReference type="PROSITE-ProRule" id="PRU01091"/>
    </source>
</evidence>
<dbReference type="InterPro" id="IPR011006">
    <property type="entry name" value="CheY-like_superfamily"/>
</dbReference>
<feature type="domain" description="OmpR/PhoB-type" evidence="7">
    <location>
        <begin position="124"/>
        <end position="220"/>
    </location>
</feature>
<dbReference type="KEGG" id="hat:RC74_00885"/>
<dbReference type="GO" id="GO:0000976">
    <property type="term" value="F:transcription cis-regulatory region binding"/>
    <property type="evidence" value="ECO:0007669"/>
    <property type="project" value="TreeGrafter"/>
</dbReference>
<dbReference type="GO" id="GO:0006355">
    <property type="term" value="P:regulation of DNA-templated transcription"/>
    <property type="evidence" value="ECO:0007669"/>
    <property type="project" value="InterPro"/>
</dbReference>
<dbReference type="GO" id="GO:0000156">
    <property type="term" value="F:phosphorelay response regulator activity"/>
    <property type="evidence" value="ECO:0007669"/>
    <property type="project" value="TreeGrafter"/>
</dbReference>
<feature type="modified residue" description="4-aspartylphosphate" evidence="4">
    <location>
        <position position="51"/>
    </location>
</feature>